<accession>A0A1H8P6P0</accession>
<dbReference type="Pfam" id="PF01844">
    <property type="entry name" value="HNH"/>
    <property type="match status" value="1"/>
</dbReference>
<dbReference type="Proteomes" id="UP000183898">
    <property type="component" value="Unassembled WGS sequence"/>
</dbReference>
<gene>
    <name evidence="3" type="ORF">SAMN05216404_11934</name>
</gene>
<name>A0A1H8P6P0_9PROT</name>
<dbReference type="InterPro" id="IPR003615">
    <property type="entry name" value="HNH_nuc"/>
</dbReference>
<keyword evidence="3" id="KW-0255">Endonuclease</keyword>
<feature type="region of interest" description="Disordered" evidence="1">
    <location>
        <begin position="92"/>
        <end position="126"/>
    </location>
</feature>
<dbReference type="RefSeq" id="WP_081353977.1">
    <property type="nucleotide sequence ID" value="NZ_FOCT01000019.1"/>
</dbReference>
<organism evidence="3 4">
    <name type="scientific">Nitrosospira multiformis</name>
    <dbReference type="NCBI Taxonomy" id="1231"/>
    <lineage>
        <taxon>Bacteria</taxon>
        <taxon>Pseudomonadati</taxon>
        <taxon>Pseudomonadota</taxon>
        <taxon>Betaproteobacteria</taxon>
        <taxon>Nitrosomonadales</taxon>
        <taxon>Nitrosomonadaceae</taxon>
        <taxon>Nitrosospira</taxon>
    </lineage>
</organism>
<evidence type="ECO:0000259" key="2">
    <source>
        <dbReference type="SMART" id="SM00507"/>
    </source>
</evidence>
<reference evidence="3 4" key="1">
    <citation type="submission" date="2016-10" db="EMBL/GenBank/DDBJ databases">
        <authorList>
            <person name="de Groot N.N."/>
        </authorList>
    </citation>
    <scope>NUCLEOTIDE SEQUENCE [LARGE SCALE GENOMIC DNA]</scope>
    <source>
        <strain evidence="3 4">Nl18</strain>
    </source>
</reference>
<feature type="compositionally biased region" description="Basic and acidic residues" evidence="1">
    <location>
        <begin position="116"/>
        <end position="126"/>
    </location>
</feature>
<dbReference type="EMBL" id="FOCT01000019">
    <property type="protein sequence ID" value="SEO37600.1"/>
    <property type="molecule type" value="Genomic_DNA"/>
</dbReference>
<keyword evidence="3" id="KW-0378">Hydrolase</keyword>
<sequence length="126" mass="13671">MKLVTLKPRLGTIGTSRVQTLQSVRPGIVERKRGSAGVKERESIKRRDCGVCQSCGRLGRVVDHIVPLWAGGSDDESNKQLLCDSCHDAKTKREATQRAGGGQKSTAFLLGHRAPSHADKKSHISN</sequence>
<proteinExistence type="predicted"/>
<dbReference type="GO" id="GO:0008270">
    <property type="term" value="F:zinc ion binding"/>
    <property type="evidence" value="ECO:0007669"/>
    <property type="project" value="InterPro"/>
</dbReference>
<evidence type="ECO:0000256" key="1">
    <source>
        <dbReference type="SAM" id="MobiDB-lite"/>
    </source>
</evidence>
<dbReference type="CDD" id="cd00085">
    <property type="entry name" value="HNHc"/>
    <property type="match status" value="1"/>
</dbReference>
<dbReference type="AlphaFoldDB" id="A0A1H8P6P0"/>
<dbReference type="GO" id="GO:0003676">
    <property type="term" value="F:nucleic acid binding"/>
    <property type="evidence" value="ECO:0007669"/>
    <property type="project" value="InterPro"/>
</dbReference>
<evidence type="ECO:0000313" key="4">
    <source>
        <dbReference type="Proteomes" id="UP000183898"/>
    </source>
</evidence>
<dbReference type="InterPro" id="IPR002711">
    <property type="entry name" value="HNH"/>
</dbReference>
<dbReference type="SMART" id="SM00507">
    <property type="entry name" value="HNHc"/>
    <property type="match status" value="1"/>
</dbReference>
<dbReference type="GO" id="GO:0004519">
    <property type="term" value="F:endonuclease activity"/>
    <property type="evidence" value="ECO:0007669"/>
    <property type="project" value="UniProtKB-KW"/>
</dbReference>
<dbReference type="Gene3D" id="1.10.30.50">
    <property type="match status" value="1"/>
</dbReference>
<protein>
    <submittedName>
        <fullName evidence="3">HNH endonuclease</fullName>
    </submittedName>
</protein>
<evidence type="ECO:0000313" key="3">
    <source>
        <dbReference type="EMBL" id="SEO37600.1"/>
    </source>
</evidence>
<feature type="domain" description="HNH nuclease" evidence="2">
    <location>
        <begin position="39"/>
        <end position="88"/>
    </location>
</feature>
<keyword evidence="3" id="KW-0540">Nuclease</keyword>